<dbReference type="EMBL" id="JARJCM010000146">
    <property type="protein sequence ID" value="KAJ7025922.1"/>
    <property type="molecule type" value="Genomic_DNA"/>
</dbReference>
<sequence>MKYASRKYIDLIQAVSSKWASWDPPHPIKVGDYGTVDKDTGRFEKDGNIYDDPAIAALSLDHQPETLAPDEKIIFTSQTENSSEFKLSPEVKIPGIAEASIKGQWKFKTGKRGALLAMAQPRSSKFSSENVLLKRLVDRPELKDKYLVTETVSCHAYSLYLSSKSDDTVSLALVATTPIPVAPLVSAGGEVGGSWWSKTGSGVFRHGCAPQGTYSFTPLFVLKQVRKKSGFPYREHAEEDNSDDWETVNTPWWPLDEDGEEEVFEDTVFE</sequence>
<gene>
    <name evidence="1" type="ORF">C8F04DRAFT_1126770</name>
</gene>
<dbReference type="AlphaFoldDB" id="A0AAD6SEU5"/>
<dbReference type="Proteomes" id="UP001218188">
    <property type="component" value="Unassembled WGS sequence"/>
</dbReference>
<accession>A0AAD6SEU5</accession>
<keyword evidence="2" id="KW-1185">Reference proteome</keyword>
<proteinExistence type="predicted"/>
<name>A0AAD6SEU5_9AGAR</name>
<comment type="caution">
    <text evidence="1">The sequence shown here is derived from an EMBL/GenBank/DDBJ whole genome shotgun (WGS) entry which is preliminary data.</text>
</comment>
<evidence type="ECO:0000313" key="1">
    <source>
        <dbReference type="EMBL" id="KAJ7025922.1"/>
    </source>
</evidence>
<reference evidence="1" key="1">
    <citation type="submission" date="2023-03" db="EMBL/GenBank/DDBJ databases">
        <title>Massive genome expansion in bonnet fungi (Mycena s.s.) driven by repeated elements and novel gene families across ecological guilds.</title>
        <authorList>
            <consortium name="Lawrence Berkeley National Laboratory"/>
            <person name="Harder C.B."/>
            <person name="Miyauchi S."/>
            <person name="Viragh M."/>
            <person name="Kuo A."/>
            <person name="Thoen E."/>
            <person name="Andreopoulos B."/>
            <person name="Lu D."/>
            <person name="Skrede I."/>
            <person name="Drula E."/>
            <person name="Henrissat B."/>
            <person name="Morin E."/>
            <person name="Kohler A."/>
            <person name="Barry K."/>
            <person name="LaButti K."/>
            <person name="Morin E."/>
            <person name="Salamov A."/>
            <person name="Lipzen A."/>
            <person name="Mereny Z."/>
            <person name="Hegedus B."/>
            <person name="Baldrian P."/>
            <person name="Stursova M."/>
            <person name="Weitz H."/>
            <person name="Taylor A."/>
            <person name="Grigoriev I.V."/>
            <person name="Nagy L.G."/>
            <person name="Martin F."/>
            <person name="Kauserud H."/>
        </authorList>
    </citation>
    <scope>NUCLEOTIDE SEQUENCE</scope>
    <source>
        <strain evidence="1">CBHHK200</strain>
    </source>
</reference>
<organism evidence="1 2">
    <name type="scientific">Mycena alexandri</name>
    <dbReference type="NCBI Taxonomy" id="1745969"/>
    <lineage>
        <taxon>Eukaryota</taxon>
        <taxon>Fungi</taxon>
        <taxon>Dikarya</taxon>
        <taxon>Basidiomycota</taxon>
        <taxon>Agaricomycotina</taxon>
        <taxon>Agaricomycetes</taxon>
        <taxon>Agaricomycetidae</taxon>
        <taxon>Agaricales</taxon>
        <taxon>Marasmiineae</taxon>
        <taxon>Mycenaceae</taxon>
        <taxon>Mycena</taxon>
    </lineage>
</organism>
<protein>
    <submittedName>
        <fullName evidence="1">Uncharacterized protein</fullName>
    </submittedName>
</protein>
<evidence type="ECO:0000313" key="2">
    <source>
        <dbReference type="Proteomes" id="UP001218188"/>
    </source>
</evidence>